<proteinExistence type="inferred from homology"/>
<comment type="subcellular location">
    <subcellularLocation>
        <location evidence="1">Host membrane</location>
        <topology evidence="1">Single-pass membrane protein</topology>
    </subcellularLocation>
    <subcellularLocation>
        <location evidence="2">Secreted</location>
    </subcellularLocation>
</comment>
<keyword evidence="3" id="KW-0964">Secreted</keyword>
<evidence type="ECO:0000313" key="9">
    <source>
        <dbReference type="Proteomes" id="UP000255129"/>
    </source>
</evidence>
<evidence type="ECO:0000256" key="2">
    <source>
        <dbReference type="ARBA" id="ARBA00004613"/>
    </source>
</evidence>
<dbReference type="Proteomes" id="UP000255129">
    <property type="component" value="Unassembled WGS sequence"/>
</dbReference>
<sequence>MTTVTQSLFSPVLSKPVGQTNAQASTPSTAAENTPKSVAISDITANAAEISGERVALKIPSGTVNAEALTNALDQLDSPEKALLLNDLRTFISLTPDMVETTLTKVVNESTELTAKNMLLDDEAVIKQFSQAIYVILAGSFFKDVLNNQGVTGVSSKETKSVQAVKNSEFVGIISSDLIVELMKIIRKVVAELNISDRRISADFLMLNAKMVESAAESTIKEGKEMFAGALTGFFTSLAISTAGAAFQARSLHKQTQSIKNNLVKANQNGAAADRLNELNAGSLSSANGLKGNNLSLKTKDGVDVDMVDSATPAQKALANQRGAEAAQRTNKLGLAERDEHERIMNKTRVHMGVAEQGSRLSDNAGQMATSANQVNVKSEEANKMTQQSVADMARSVSADKDKQVDKNSDLVKEMRKSVNEIKEEQQRTFQSIVRG</sequence>
<dbReference type="OrthoDB" id="6465878at2"/>
<name>A0A379FZB7_9GAMM</name>
<keyword evidence="5" id="KW-0843">Virulence</keyword>
<reference evidence="8 9" key="1">
    <citation type="submission" date="2018-06" db="EMBL/GenBank/DDBJ databases">
        <authorList>
            <consortium name="Pathogen Informatics"/>
            <person name="Doyle S."/>
        </authorList>
    </citation>
    <scope>NUCLEOTIDE SEQUENCE [LARGE SCALE GENOMIC DNA]</scope>
    <source>
        <strain evidence="8 9">NCTC12026</strain>
    </source>
</reference>
<dbReference type="InterPro" id="IPR005427">
    <property type="entry name" value="BipC/SctB"/>
</dbReference>
<dbReference type="AlphaFoldDB" id="A0A379FZB7"/>
<feature type="compositionally biased region" description="Polar residues" evidence="7">
    <location>
        <begin position="360"/>
        <end position="377"/>
    </location>
</feature>
<keyword evidence="4" id="KW-0472">Membrane</keyword>
<feature type="region of interest" description="Disordered" evidence="7">
    <location>
        <begin position="360"/>
        <end position="410"/>
    </location>
</feature>
<evidence type="ECO:0000256" key="7">
    <source>
        <dbReference type="SAM" id="MobiDB-lite"/>
    </source>
</evidence>
<gene>
    <name evidence="8" type="ORF">NCTC12026_00387</name>
</gene>
<comment type="similarity">
    <text evidence="6">Belongs to the SctB/SipC family.</text>
</comment>
<accession>A0A379FZB7</accession>
<feature type="compositionally biased region" description="Basic and acidic residues" evidence="7">
    <location>
        <begin position="398"/>
        <end position="410"/>
    </location>
</feature>
<evidence type="ECO:0000256" key="3">
    <source>
        <dbReference type="ARBA" id="ARBA00022525"/>
    </source>
</evidence>
<dbReference type="EMBL" id="UGUA01000002">
    <property type="protein sequence ID" value="SUC34058.1"/>
    <property type="molecule type" value="Genomic_DNA"/>
</dbReference>
<protein>
    <submittedName>
        <fullName evidence="8">Type III secretion target, IpaC/SipC family</fullName>
    </submittedName>
</protein>
<organism evidence="8 9">
    <name type="scientific">Providencia rustigianii</name>
    <dbReference type="NCBI Taxonomy" id="158850"/>
    <lineage>
        <taxon>Bacteria</taxon>
        <taxon>Pseudomonadati</taxon>
        <taxon>Pseudomonadota</taxon>
        <taxon>Gammaproteobacteria</taxon>
        <taxon>Enterobacterales</taxon>
        <taxon>Morganellaceae</taxon>
        <taxon>Providencia</taxon>
    </lineage>
</organism>
<evidence type="ECO:0000256" key="1">
    <source>
        <dbReference type="ARBA" id="ARBA00004379"/>
    </source>
</evidence>
<dbReference type="RefSeq" id="WP_115163842.1">
    <property type="nucleotide sequence ID" value="NZ_JBOFMY010000032.1"/>
</dbReference>
<evidence type="ECO:0000256" key="4">
    <source>
        <dbReference type="ARBA" id="ARBA00022870"/>
    </source>
</evidence>
<dbReference type="GO" id="GO:0033644">
    <property type="term" value="C:host cell membrane"/>
    <property type="evidence" value="ECO:0007669"/>
    <property type="project" value="UniProtKB-SubCell"/>
</dbReference>
<evidence type="ECO:0000256" key="5">
    <source>
        <dbReference type="ARBA" id="ARBA00023026"/>
    </source>
</evidence>
<evidence type="ECO:0000313" key="8">
    <source>
        <dbReference type="EMBL" id="SUC34058.1"/>
    </source>
</evidence>
<keyword evidence="4" id="KW-1043">Host membrane</keyword>
<dbReference type="Pfam" id="PF09599">
    <property type="entry name" value="IpaC_SipC"/>
    <property type="match status" value="1"/>
</dbReference>
<evidence type="ECO:0000256" key="6">
    <source>
        <dbReference type="ARBA" id="ARBA00035650"/>
    </source>
</evidence>
<dbReference type="GO" id="GO:0005576">
    <property type="term" value="C:extracellular region"/>
    <property type="evidence" value="ECO:0007669"/>
    <property type="project" value="UniProtKB-SubCell"/>
</dbReference>